<evidence type="ECO:0000313" key="2">
    <source>
        <dbReference type="EMBL" id="WBA42373.1"/>
    </source>
</evidence>
<evidence type="ECO:0000313" key="3">
    <source>
        <dbReference type="Proteomes" id="UP001211005"/>
    </source>
</evidence>
<organism evidence="2 3">
    <name type="scientific">Hymenobacter canadensis</name>
    <dbReference type="NCBI Taxonomy" id="2999067"/>
    <lineage>
        <taxon>Bacteria</taxon>
        <taxon>Pseudomonadati</taxon>
        <taxon>Bacteroidota</taxon>
        <taxon>Cytophagia</taxon>
        <taxon>Cytophagales</taxon>
        <taxon>Hymenobacteraceae</taxon>
        <taxon>Hymenobacter</taxon>
    </lineage>
</organism>
<keyword evidence="3" id="KW-1185">Reference proteome</keyword>
<reference evidence="2 3" key="1">
    <citation type="submission" date="2022-12" db="EMBL/GenBank/DDBJ databases">
        <title>Hymenobacter canadensis sp. nov. isolated from lake water of the Cambridge Bay, Canada.</title>
        <authorList>
            <person name="Kim W.H."/>
            <person name="Lee Y.M."/>
        </authorList>
    </citation>
    <scope>NUCLEOTIDE SEQUENCE [LARGE SCALE GENOMIC DNA]</scope>
    <source>
        <strain evidence="2 3">PAMC 29467</strain>
    </source>
</reference>
<dbReference type="EMBL" id="CP114767">
    <property type="protein sequence ID" value="WBA42373.1"/>
    <property type="molecule type" value="Genomic_DNA"/>
</dbReference>
<protein>
    <submittedName>
        <fullName evidence="2">Uncharacterized protein</fullName>
    </submittedName>
</protein>
<name>A0ABY7LPM6_9BACT</name>
<dbReference type="Proteomes" id="UP001211005">
    <property type="component" value="Chromosome"/>
</dbReference>
<dbReference type="RefSeq" id="WP_269560428.1">
    <property type="nucleotide sequence ID" value="NZ_CP114767.1"/>
</dbReference>
<keyword evidence="1" id="KW-0732">Signal</keyword>
<feature type="chain" id="PRO_5046526477" evidence="1">
    <location>
        <begin position="27"/>
        <end position="310"/>
    </location>
</feature>
<accession>A0ABY7LPM6</accession>
<evidence type="ECO:0000256" key="1">
    <source>
        <dbReference type="SAM" id="SignalP"/>
    </source>
</evidence>
<gene>
    <name evidence="2" type="ORF">O3303_02175</name>
</gene>
<sequence>MASYISSIQKAACQVTLLLLAGVVQAQSPSRIAALQTDAQVLELIRPLGWEYKEAVLGDSVGAVYSPYRFTRFAVRGGQTWFRADFDQNGRPDLLVLTRRKEIPFVFCVLDMGHDSLRVVRNFYNAVQRRSPVARVIQQRNQDLLEYADFARSRGSRGQLRNRRTQQLAYVSGGFVDYNPKPAQHHIQRVTYESYSVYHQAVKTRIVVAEDSSHFWQRRTEIRDSTKVTHQQYHTPLHPAQHQQLSVLLNYLDFPRLRNAYDKVYRNHHPHVTLTVEYDNGQRKIIEDLNGMGTTGLRRLYALLYELSMP</sequence>
<proteinExistence type="predicted"/>
<feature type="signal peptide" evidence="1">
    <location>
        <begin position="1"/>
        <end position="26"/>
    </location>
</feature>